<keyword evidence="1" id="KW-0472">Membrane</keyword>
<comment type="caution">
    <text evidence="3">The sequence shown here is derived from an EMBL/GenBank/DDBJ whole genome shotgun (WGS) entry which is preliminary data.</text>
</comment>
<dbReference type="EMBL" id="JADKNH010000004">
    <property type="protein sequence ID" value="MBF4693075.1"/>
    <property type="molecule type" value="Genomic_DNA"/>
</dbReference>
<protein>
    <submittedName>
        <fullName evidence="3">DUF4179 domain-containing protein</fullName>
    </submittedName>
</protein>
<keyword evidence="1" id="KW-1133">Transmembrane helix</keyword>
<keyword evidence="4" id="KW-1185">Reference proteome</keyword>
<dbReference type="Gene3D" id="2.60.40.1630">
    <property type="entry name" value="bacillus anthracis domain"/>
    <property type="match status" value="1"/>
</dbReference>
<dbReference type="Proteomes" id="UP000614200">
    <property type="component" value="Unassembled WGS sequence"/>
</dbReference>
<keyword evidence="1" id="KW-0812">Transmembrane</keyword>
<evidence type="ECO:0000256" key="1">
    <source>
        <dbReference type="SAM" id="Phobius"/>
    </source>
</evidence>
<gene>
    <name evidence="3" type="ORF">ISU02_08085</name>
</gene>
<accession>A0ABR9ZT72</accession>
<feature type="domain" description="DUF4179" evidence="2">
    <location>
        <begin position="34"/>
        <end position="128"/>
    </location>
</feature>
<reference evidence="3 4" key="1">
    <citation type="submission" date="2020-11" db="EMBL/GenBank/DDBJ databases">
        <title>Fusibacter basophilias sp. nov.</title>
        <authorList>
            <person name="Qiu D."/>
        </authorList>
    </citation>
    <scope>NUCLEOTIDE SEQUENCE [LARGE SCALE GENOMIC DNA]</scope>
    <source>
        <strain evidence="3 4">Q10-2</strain>
    </source>
</reference>
<evidence type="ECO:0000313" key="3">
    <source>
        <dbReference type="EMBL" id="MBF4693075.1"/>
    </source>
</evidence>
<organism evidence="3 4">
    <name type="scientific">Fusibacter ferrireducens</name>
    <dbReference type="NCBI Taxonomy" id="2785058"/>
    <lineage>
        <taxon>Bacteria</taxon>
        <taxon>Bacillati</taxon>
        <taxon>Bacillota</taxon>
        <taxon>Clostridia</taxon>
        <taxon>Eubacteriales</taxon>
        <taxon>Eubacteriales Family XII. Incertae Sedis</taxon>
        <taxon>Fusibacter</taxon>
    </lineage>
</organism>
<evidence type="ECO:0000313" key="4">
    <source>
        <dbReference type="Proteomes" id="UP000614200"/>
    </source>
</evidence>
<proteinExistence type="predicted"/>
<sequence>MNRNEEYKRLIQELEIPVPALEYTLTRAKAKRFRRKWLFRPAVGLVSVFACFIMLVNFYSPVAYAFSRVPILKDLAEAVTFSRSLTEAVRNEYVQPVALQQTDNGVTARIEYLIVDQKQVNVFFNLESDLYAHMNIKPEVYQPDGKTHANCSFAFGGYDAQEDPLGSITIDFFNSDVPDQLLLKLDIIGSEDSQMTASEVDTIEDDYESDYESEHEVEYVAHFEFLLTFDPTFTAPKKEIEINQIVTLGDQQIKLTNMEVYPTHLRLNVADVSENTAWLKRLDFFVETGDGLTFDKITNGITAVGSIDSPMMVSYRADSPYFYKADRFKIVISGAEWLDKDMETTHLDLISGQVDRMPEGTEISKITRKDNNWTIIVLAKEHHKHMEERPSFHQIFMSNYYDPDGNEHEIHSWITSGAMEEPEADQNYFECEISLKNYPYDEVWLVPAYSHEWSTDKPVELNVQ</sequence>
<evidence type="ECO:0000259" key="2">
    <source>
        <dbReference type="Pfam" id="PF13786"/>
    </source>
</evidence>
<dbReference type="RefSeq" id="WP_194701306.1">
    <property type="nucleotide sequence ID" value="NZ_JADKNH010000004.1"/>
</dbReference>
<dbReference type="Pfam" id="PF13786">
    <property type="entry name" value="DUF4179"/>
    <property type="match status" value="1"/>
</dbReference>
<name>A0ABR9ZT72_9FIRM</name>
<dbReference type="InterPro" id="IPR025436">
    <property type="entry name" value="DUF4179"/>
</dbReference>
<feature type="transmembrane region" description="Helical" evidence="1">
    <location>
        <begin position="37"/>
        <end position="59"/>
    </location>
</feature>